<dbReference type="PANTHER" id="PTHR16112">
    <property type="entry name" value="METHYL-CPG BINDING PROTEIN, DROSOPHILA"/>
    <property type="match status" value="1"/>
</dbReference>
<feature type="region of interest" description="Disordered" evidence="1">
    <location>
        <begin position="272"/>
        <end position="326"/>
    </location>
</feature>
<dbReference type="GO" id="GO:0005634">
    <property type="term" value="C:nucleus"/>
    <property type="evidence" value="ECO:0007669"/>
    <property type="project" value="TreeGrafter"/>
</dbReference>
<dbReference type="GO" id="GO:0003682">
    <property type="term" value="F:chromatin binding"/>
    <property type="evidence" value="ECO:0007669"/>
    <property type="project" value="TreeGrafter"/>
</dbReference>
<evidence type="ECO:0000313" key="3">
    <source>
        <dbReference type="EnsemblMetazoa" id="XP_003426597"/>
    </source>
</evidence>
<feature type="region of interest" description="Disordered" evidence="1">
    <location>
        <begin position="611"/>
        <end position="640"/>
    </location>
</feature>
<feature type="region of interest" description="Disordered" evidence="1">
    <location>
        <begin position="107"/>
        <end position="129"/>
    </location>
</feature>
<feature type="compositionally biased region" description="Polar residues" evidence="1">
    <location>
        <begin position="497"/>
        <end position="507"/>
    </location>
</feature>
<feature type="compositionally biased region" description="Basic and acidic residues" evidence="1">
    <location>
        <begin position="155"/>
        <end position="173"/>
    </location>
</feature>
<dbReference type="Gene3D" id="2.30.30.140">
    <property type="match status" value="1"/>
</dbReference>
<feature type="domain" description="PWWP" evidence="2">
    <location>
        <begin position="687"/>
        <end position="747"/>
    </location>
</feature>
<name>A0A7M7GHU1_NASVI</name>
<dbReference type="OrthoDB" id="5964980at2759"/>
<feature type="compositionally biased region" description="Polar residues" evidence="1">
    <location>
        <begin position="113"/>
        <end position="125"/>
    </location>
</feature>
<feature type="compositionally biased region" description="Polar residues" evidence="1">
    <location>
        <begin position="174"/>
        <end position="188"/>
    </location>
</feature>
<feature type="region of interest" description="Disordered" evidence="1">
    <location>
        <begin position="486"/>
        <end position="550"/>
    </location>
</feature>
<keyword evidence="4" id="KW-1185">Reference proteome</keyword>
<protein>
    <recommendedName>
        <fullName evidence="2">PWWP domain-containing protein</fullName>
    </recommendedName>
</protein>
<feature type="compositionally biased region" description="Acidic residues" evidence="1">
    <location>
        <begin position="626"/>
        <end position="637"/>
    </location>
</feature>
<evidence type="ECO:0000256" key="1">
    <source>
        <dbReference type="SAM" id="MobiDB-lite"/>
    </source>
</evidence>
<dbReference type="PANTHER" id="PTHR16112:SF22">
    <property type="entry name" value="PWWP DOMAIN-CONTAINING 2B"/>
    <property type="match status" value="1"/>
</dbReference>
<evidence type="ECO:0000313" key="4">
    <source>
        <dbReference type="Proteomes" id="UP000002358"/>
    </source>
</evidence>
<dbReference type="SMART" id="SM00293">
    <property type="entry name" value="PWWP"/>
    <property type="match status" value="1"/>
</dbReference>
<dbReference type="OMA" id="WDESVFE"/>
<dbReference type="SUPFAM" id="SSF63748">
    <property type="entry name" value="Tudor/PWWP/MBT"/>
    <property type="match status" value="1"/>
</dbReference>
<dbReference type="InterPro" id="IPR000313">
    <property type="entry name" value="PWWP_dom"/>
</dbReference>
<dbReference type="KEGG" id="nvi:100678600"/>
<dbReference type="InParanoid" id="A0A7M7GHU1"/>
<reference evidence="3" key="1">
    <citation type="submission" date="2021-01" db="UniProtKB">
        <authorList>
            <consortium name="EnsemblMetazoa"/>
        </authorList>
    </citation>
    <scope>IDENTIFICATION</scope>
</reference>
<evidence type="ECO:0000259" key="2">
    <source>
        <dbReference type="PROSITE" id="PS50812"/>
    </source>
</evidence>
<feature type="compositionally biased region" description="Low complexity" evidence="1">
    <location>
        <begin position="206"/>
        <end position="216"/>
    </location>
</feature>
<dbReference type="AlphaFoldDB" id="A0A7M7GHU1"/>
<dbReference type="PROSITE" id="PS50812">
    <property type="entry name" value="PWWP"/>
    <property type="match status" value="1"/>
</dbReference>
<feature type="compositionally biased region" description="Basic residues" evidence="1">
    <location>
        <begin position="512"/>
        <end position="533"/>
    </location>
</feature>
<feature type="compositionally biased region" description="Polar residues" evidence="1">
    <location>
        <begin position="295"/>
        <end position="314"/>
    </location>
</feature>
<dbReference type="EnsemblMetazoa" id="XM_003426549">
    <property type="protein sequence ID" value="XP_003426597"/>
    <property type="gene ID" value="LOC100678600"/>
</dbReference>
<dbReference type="SMR" id="A0A7M7GHU1"/>
<sequence>MADEEPTVGCTRTSSPKLMLLQDSPEELKVGERIVVTVESALPDILVVSYQHGRKNFQGALLDATKRGLPCGIQPPEPVKDPDGDKLATIAARFSYFQEKRHTALTKTDLRRSSNQPARSKNSRPTVRLRPRQVLCSKCRSICNENNENVGRKRKLEEPSHSDQPTRRSDRRCSSTQQQQAKPSTHLNTRSHRLPQIGDHSDESSSSKTTSSSQSEQSHKFSPTLIPKISRLRPAEIGSAIQSKGSVKSCIQMAEQVRSAYWNGRDEENLAEAEAEVENRPMNTLSRPEPMELDSNPTQAYCATPRRLSSSSVESAKIPPDEEDKKTLAAADSTVKGGGRAVRVTRKKRSIGLMEDLWDESVFEDPARTTVTATRATPVIKISFGAQGEGTVLKIPSKIQHPYDGRDVDTDTEEAQTEPERDPLELPKSYEADAYGGYHHCGNGEDGQEQVDPQRQALLGKDCETASAKAAKKALKKAKKKALRKMYGATSPARSPCNGSPRYNSNFDKMMYHRRKHKVKHKKKHKEERKHKSQQSYESSNGLDHPNHLPVYQPIIADNSESSQHDAHQQQDSSAYTAIKEQCLKQKLSISLKRLNTNAYAARCEPSIGYPVSNASSGCKSPGATSDEEEDEEEEDTGCNVGDSGTEVAGETAPDFPPPQHPLVMRLSAAATPVEHCLTASGKRMDVGDVVWGKVHGFPWWPGKVLSITDAGKEDGTASGPQAHVAWYGSSTSSLMSCDQLSPFLETFKTRYNKKKKGPYKEAIRQAQSEARSQLIAPTSSAGSVLNVCGSPREVNVLS</sequence>
<gene>
    <name evidence="3" type="primary">100678600</name>
</gene>
<dbReference type="Proteomes" id="UP000002358">
    <property type="component" value="Chromosome 5"/>
</dbReference>
<organism evidence="3 4">
    <name type="scientific">Nasonia vitripennis</name>
    <name type="common">Parasitic wasp</name>
    <dbReference type="NCBI Taxonomy" id="7425"/>
    <lineage>
        <taxon>Eukaryota</taxon>
        <taxon>Metazoa</taxon>
        <taxon>Ecdysozoa</taxon>
        <taxon>Arthropoda</taxon>
        <taxon>Hexapoda</taxon>
        <taxon>Insecta</taxon>
        <taxon>Pterygota</taxon>
        <taxon>Neoptera</taxon>
        <taxon>Endopterygota</taxon>
        <taxon>Hymenoptera</taxon>
        <taxon>Apocrita</taxon>
        <taxon>Proctotrupomorpha</taxon>
        <taxon>Chalcidoidea</taxon>
        <taxon>Pteromalidae</taxon>
        <taxon>Pteromalinae</taxon>
        <taxon>Nasonia</taxon>
    </lineage>
</organism>
<feature type="region of interest" description="Disordered" evidence="1">
    <location>
        <begin position="400"/>
        <end position="424"/>
    </location>
</feature>
<dbReference type="GO" id="GO:0010369">
    <property type="term" value="C:chromocenter"/>
    <property type="evidence" value="ECO:0007669"/>
    <property type="project" value="TreeGrafter"/>
</dbReference>
<proteinExistence type="predicted"/>
<accession>A0A7M7GHU1</accession>
<feature type="region of interest" description="Disordered" evidence="1">
    <location>
        <begin position="150"/>
        <end position="230"/>
    </location>
</feature>
<dbReference type="Pfam" id="PF00855">
    <property type="entry name" value="PWWP"/>
    <property type="match status" value="1"/>
</dbReference>
<dbReference type="CDD" id="cd20140">
    <property type="entry name" value="PWWP_PWWP2"/>
    <property type="match status" value="1"/>
</dbReference>